<keyword evidence="5 6" id="KW-0067">ATP-binding</keyword>
<feature type="compositionally biased region" description="Polar residues" evidence="7">
    <location>
        <begin position="737"/>
        <end position="752"/>
    </location>
</feature>
<feature type="compositionally biased region" description="Low complexity" evidence="7">
    <location>
        <begin position="201"/>
        <end position="213"/>
    </location>
</feature>
<feature type="compositionally biased region" description="Polar residues" evidence="7">
    <location>
        <begin position="132"/>
        <end position="164"/>
    </location>
</feature>
<evidence type="ECO:0000313" key="10">
    <source>
        <dbReference type="Proteomes" id="UP000307440"/>
    </source>
</evidence>
<dbReference type="InterPro" id="IPR017441">
    <property type="entry name" value="Protein_kinase_ATP_BS"/>
</dbReference>
<dbReference type="EMBL" id="ML210146">
    <property type="protein sequence ID" value="TFK30354.1"/>
    <property type="molecule type" value="Genomic_DNA"/>
</dbReference>
<feature type="compositionally biased region" description="Low complexity" evidence="7">
    <location>
        <begin position="838"/>
        <end position="850"/>
    </location>
</feature>
<comment type="similarity">
    <text evidence="1">Belongs to the protein kinase superfamily. STE Ser/Thr protein kinase family. MAP kinase kinase kinase subfamily.</text>
</comment>
<feature type="compositionally biased region" description="Polar residues" evidence="7">
    <location>
        <begin position="377"/>
        <end position="394"/>
    </location>
</feature>
<accession>A0A5C3LBB9</accession>
<protein>
    <submittedName>
        <fullName evidence="9">Pkinase-domain-containing protein</fullName>
    </submittedName>
</protein>
<dbReference type="PANTHER" id="PTHR48016:SF48">
    <property type="entry name" value="SERINE_THREONINE-PROTEIN KINASE BCK1_SLK1_SSP31"/>
    <property type="match status" value="1"/>
</dbReference>
<feature type="compositionally biased region" description="Low complexity" evidence="7">
    <location>
        <begin position="345"/>
        <end position="354"/>
    </location>
</feature>
<dbReference type="Proteomes" id="UP000307440">
    <property type="component" value="Unassembled WGS sequence"/>
</dbReference>
<sequence>MSEDPRNAKGPGRVYYVANRGSDSENESDDDHPAIYNSYHYTPPYLAKQPPEQYPGHPLALRTDLGGSYTQDYIHRPPLSSPSSASSPAADDSTPPPATPGVSLPHSSTPLAPHKPLYSHHESPSVDRRPSDNPSYPAPSSSRGPVNTVINSFRNWRAGSNSRTPAERSPVRPGRPQTARHAPSVPAHTITYDDVHSPGITSPDSALSSVSSSSTLPSYEARAIRICVTTESDPDRLIIVEVGGAKDGADIRDCIFSKISLPEGASRRYSIHLTEIGAHVQGDPLTDERLLDLVRSQGDTKGSLKFYVSRSQKEPLPPQPLQVPPAQPASVLPLQVRPRRRSRSRQNSISSVASDHPAELGYDADLDNPDDSRKSSLRQQSQTHSHSHLGNQAVSPPSPGPRRRQPNGSIGPQSLLPSSAPVTSHAQPPPSPISQSNASKPPTPPAYLNERLPLTLTAGSRSTYTDRFGQVQQTPPPPPPLSPRHRDYFLPDEHNTSPLTHFRGGSDAAADLEQILVASEQQHEMAAQQRRAREAAAAAATVGPMHVARLRPEASREGLGSRPNSSRKGISPDGDIATAISTNSVESNSHLVDFSRSTFSRSSKIAPPRRPQIHASGAKSSQSSIPTPITDSRGQSRGAARQINFEKAILSKPPDKWPRGSPSSSGGSYSKPLTKGKSMDNLRQQLSYKGSSRHAPSVPSRPPTVRDPPYISPSSLASKYDAPRNIRTLPLGLHPQSPDSANRQFPQYTKGPSSYTSSSLSNNLTSPNRDGYSRDPFPRPQSASDNHSTSPTFQQPRGSNHSPSYGSNFIGGEFSRSPATMSPSRSHGIAGPRPPHPHSSYSDRSSDVPSGPETSNSTPPRTPISPASQHSPAGKVPLVIEPHSPTSDSGRTTLISTASSRDSESTLRQGEDTIAAYMKSMNSMKSSDKLRQVAMKPPVVDDTSDTVDDMSDDDYGDGGTWIVRPAKDRPPLTLRTEDLPTDSEPSSRNTSDERSSAQSQSYQSHSNRLSSSYSHNPGRGERMPPVNGPPSGAEIDRRLSGFADDDDDWAPRPLPEVVYERLEEFFPEHDLDKLVIEANSGGNSPTNIDPPAVLAPPVTPAVQINQHKRHKKSIRIVAEEHKRRIVDRTSKVDPYANHALRKRNTKMWGGRLEEVTTMQAKSSSFIPESPTSSGTAAPTFKWVRGELIGKGTYGRVYLALNATTGEMIAVKQVELPQTPSDRNDSRQNTVVQALKLESETLKDLDHPHIVQYLGFEETPTNLSIFLEYVPGGSVGSCLHKHGKFSENVTISFTAQILSGLEYLHSKGIIHRDLKADNILVEMQGTCKISDFGISKRTDDLHGGAFTAMQGTVFWMAPEVINTQKKGYNFKIDIWSVGCVVLEMWGGRRPWTGQEMVTVMFKLYEAKLPPPVPSDVLLSELADDFRRKCFAINPDERPSAAELRLHPYLELPPDWTFTSFTT</sequence>
<feature type="compositionally biased region" description="Polar residues" evidence="7">
    <location>
        <begin position="852"/>
        <end position="871"/>
    </location>
</feature>
<dbReference type="Gene3D" id="1.10.510.10">
    <property type="entry name" value="Transferase(Phosphotransferase) domain 1"/>
    <property type="match status" value="1"/>
</dbReference>
<dbReference type="PROSITE" id="PS00108">
    <property type="entry name" value="PROTEIN_KINASE_ST"/>
    <property type="match status" value="1"/>
</dbReference>
<evidence type="ECO:0000313" key="9">
    <source>
        <dbReference type="EMBL" id="TFK30354.1"/>
    </source>
</evidence>
<organism evidence="9 10">
    <name type="scientific">Coprinopsis marcescibilis</name>
    <name type="common">Agaric fungus</name>
    <name type="synonym">Psathyrella marcescibilis</name>
    <dbReference type="NCBI Taxonomy" id="230819"/>
    <lineage>
        <taxon>Eukaryota</taxon>
        <taxon>Fungi</taxon>
        <taxon>Dikarya</taxon>
        <taxon>Basidiomycota</taxon>
        <taxon>Agaricomycotina</taxon>
        <taxon>Agaricomycetes</taxon>
        <taxon>Agaricomycetidae</taxon>
        <taxon>Agaricales</taxon>
        <taxon>Agaricineae</taxon>
        <taxon>Psathyrellaceae</taxon>
        <taxon>Coprinopsis</taxon>
    </lineage>
</organism>
<feature type="region of interest" description="Disordered" evidence="7">
    <location>
        <begin position="467"/>
        <end position="494"/>
    </location>
</feature>
<evidence type="ECO:0000256" key="4">
    <source>
        <dbReference type="ARBA" id="ARBA00022777"/>
    </source>
</evidence>
<feature type="compositionally biased region" description="Polar residues" evidence="7">
    <location>
        <begin position="618"/>
        <end position="635"/>
    </location>
</feature>
<feature type="compositionally biased region" description="Low complexity" evidence="7">
    <location>
        <begin position="660"/>
        <end position="670"/>
    </location>
</feature>
<evidence type="ECO:0000256" key="7">
    <source>
        <dbReference type="SAM" id="MobiDB-lite"/>
    </source>
</evidence>
<feature type="compositionally biased region" description="Basic and acidic residues" evidence="7">
    <location>
        <begin position="484"/>
        <end position="494"/>
    </location>
</feature>
<dbReference type="InterPro" id="IPR011009">
    <property type="entry name" value="Kinase-like_dom_sf"/>
</dbReference>
<dbReference type="OrthoDB" id="266718at2759"/>
<dbReference type="PROSITE" id="PS00107">
    <property type="entry name" value="PROTEIN_KINASE_ATP"/>
    <property type="match status" value="1"/>
</dbReference>
<evidence type="ECO:0000256" key="2">
    <source>
        <dbReference type="ARBA" id="ARBA00022679"/>
    </source>
</evidence>
<feature type="compositionally biased region" description="Polar residues" evidence="7">
    <location>
        <begin position="781"/>
        <end position="807"/>
    </location>
</feature>
<feature type="region of interest" description="Disordered" evidence="7">
    <location>
        <begin position="599"/>
        <end position="910"/>
    </location>
</feature>
<feature type="compositionally biased region" description="Basic and acidic residues" evidence="7">
    <location>
        <begin position="965"/>
        <end position="978"/>
    </location>
</feature>
<feature type="region of interest" description="Disordered" evidence="7">
    <location>
        <begin position="1"/>
        <end position="213"/>
    </location>
</feature>
<dbReference type="InterPro" id="IPR050538">
    <property type="entry name" value="MAP_kinase_kinase_kinase"/>
</dbReference>
<dbReference type="InterPro" id="IPR008271">
    <property type="entry name" value="Ser/Thr_kinase_AS"/>
</dbReference>
<name>A0A5C3LBB9_COPMA</name>
<evidence type="ECO:0000256" key="1">
    <source>
        <dbReference type="ARBA" id="ARBA00006529"/>
    </source>
</evidence>
<feature type="compositionally biased region" description="Polar residues" evidence="7">
    <location>
        <begin position="884"/>
        <end position="900"/>
    </location>
</feature>
<evidence type="ECO:0000256" key="6">
    <source>
        <dbReference type="PROSITE-ProRule" id="PRU10141"/>
    </source>
</evidence>
<feature type="compositionally biased region" description="Acidic residues" evidence="7">
    <location>
        <begin position="942"/>
        <end position="956"/>
    </location>
</feature>
<dbReference type="FunFam" id="3.30.200.20:FF:000387">
    <property type="entry name" value="Serine/threonine-protein kinase STE11"/>
    <property type="match status" value="1"/>
</dbReference>
<gene>
    <name evidence="9" type="ORF">FA15DRAFT_662304</name>
</gene>
<keyword evidence="2" id="KW-0808">Transferase</keyword>
<dbReference type="SMART" id="SM00220">
    <property type="entry name" value="S_TKc"/>
    <property type="match status" value="1"/>
</dbReference>
<dbReference type="Pfam" id="PF00069">
    <property type="entry name" value="Pkinase"/>
    <property type="match status" value="1"/>
</dbReference>
<dbReference type="GO" id="GO:0000196">
    <property type="term" value="P:cell integrity MAPK cascade"/>
    <property type="evidence" value="ECO:0007669"/>
    <property type="project" value="UniProtKB-ARBA"/>
</dbReference>
<feature type="compositionally biased region" description="Polar residues" evidence="7">
    <location>
        <begin position="410"/>
        <end position="426"/>
    </location>
</feature>
<feature type="compositionally biased region" description="Low complexity" evidence="7">
    <location>
        <begin position="77"/>
        <end position="93"/>
    </location>
</feature>
<feature type="compositionally biased region" description="Basic and acidic residues" evidence="7">
    <location>
        <begin position="119"/>
        <end position="131"/>
    </location>
</feature>
<feature type="compositionally biased region" description="Pro residues" evidence="7">
    <location>
        <begin position="315"/>
        <end position="327"/>
    </location>
</feature>
<dbReference type="SUPFAM" id="SSF56112">
    <property type="entry name" value="Protein kinase-like (PK-like)"/>
    <property type="match status" value="1"/>
</dbReference>
<feature type="region of interest" description="Disordered" evidence="7">
    <location>
        <begin position="312"/>
        <end position="449"/>
    </location>
</feature>
<dbReference type="PROSITE" id="PS50011">
    <property type="entry name" value="PROTEIN_KINASE_DOM"/>
    <property type="match status" value="1"/>
</dbReference>
<proteinExistence type="inferred from homology"/>
<feature type="domain" description="Protein kinase" evidence="8">
    <location>
        <begin position="1182"/>
        <end position="1448"/>
    </location>
</feature>
<feature type="compositionally biased region" description="Polar residues" evidence="7">
    <location>
        <begin position="681"/>
        <end position="690"/>
    </location>
</feature>
<reference evidence="9 10" key="1">
    <citation type="journal article" date="2019" name="Nat. Ecol. Evol.">
        <title>Megaphylogeny resolves global patterns of mushroom evolution.</title>
        <authorList>
            <person name="Varga T."/>
            <person name="Krizsan K."/>
            <person name="Foldi C."/>
            <person name="Dima B."/>
            <person name="Sanchez-Garcia M."/>
            <person name="Sanchez-Ramirez S."/>
            <person name="Szollosi G.J."/>
            <person name="Szarkandi J.G."/>
            <person name="Papp V."/>
            <person name="Albert L."/>
            <person name="Andreopoulos W."/>
            <person name="Angelini C."/>
            <person name="Antonin V."/>
            <person name="Barry K.W."/>
            <person name="Bougher N.L."/>
            <person name="Buchanan P."/>
            <person name="Buyck B."/>
            <person name="Bense V."/>
            <person name="Catcheside P."/>
            <person name="Chovatia M."/>
            <person name="Cooper J."/>
            <person name="Damon W."/>
            <person name="Desjardin D."/>
            <person name="Finy P."/>
            <person name="Geml J."/>
            <person name="Haridas S."/>
            <person name="Hughes K."/>
            <person name="Justo A."/>
            <person name="Karasinski D."/>
            <person name="Kautmanova I."/>
            <person name="Kiss B."/>
            <person name="Kocsube S."/>
            <person name="Kotiranta H."/>
            <person name="LaButti K.M."/>
            <person name="Lechner B.E."/>
            <person name="Liimatainen K."/>
            <person name="Lipzen A."/>
            <person name="Lukacs Z."/>
            <person name="Mihaltcheva S."/>
            <person name="Morgado L.N."/>
            <person name="Niskanen T."/>
            <person name="Noordeloos M.E."/>
            <person name="Ohm R.A."/>
            <person name="Ortiz-Santana B."/>
            <person name="Ovrebo C."/>
            <person name="Racz N."/>
            <person name="Riley R."/>
            <person name="Savchenko A."/>
            <person name="Shiryaev A."/>
            <person name="Soop K."/>
            <person name="Spirin V."/>
            <person name="Szebenyi C."/>
            <person name="Tomsovsky M."/>
            <person name="Tulloss R.E."/>
            <person name="Uehling J."/>
            <person name="Grigoriev I.V."/>
            <person name="Vagvolgyi C."/>
            <person name="Papp T."/>
            <person name="Martin F.M."/>
            <person name="Miettinen O."/>
            <person name="Hibbett D.S."/>
            <person name="Nagy L.G."/>
        </authorList>
    </citation>
    <scope>NUCLEOTIDE SEQUENCE [LARGE SCALE GENOMIC DNA]</scope>
    <source>
        <strain evidence="9 10">CBS 121175</strain>
    </source>
</reference>
<feature type="compositionally biased region" description="Low complexity" evidence="7">
    <location>
        <begin position="996"/>
        <end position="1016"/>
    </location>
</feature>
<dbReference type="InterPro" id="IPR000719">
    <property type="entry name" value="Prot_kinase_dom"/>
</dbReference>
<feature type="compositionally biased region" description="Basic and acidic residues" evidence="7">
    <location>
        <begin position="901"/>
        <end position="910"/>
    </location>
</feature>
<dbReference type="GO" id="GO:0004709">
    <property type="term" value="F:MAP kinase kinase kinase activity"/>
    <property type="evidence" value="ECO:0007669"/>
    <property type="project" value="UniProtKB-ARBA"/>
</dbReference>
<keyword evidence="4 9" id="KW-0418">Kinase</keyword>
<keyword evidence="3 6" id="KW-0547">Nucleotide-binding</keyword>
<dbReference type="STRING" id="230819.A0A5C3LBB9"/>
<evidence type="ECO:0000256" key="3">
    <source>
        <dbReference type="ARBA" id="ARBA00022741"/>
    </source>
</evidence>
<feature type="binding site" evidence="6">
    <location>
        <position position="1211"/>
    </location>
    <ligand>
        <name>ATP</name>
        <dbReference type="ChEBI" id="CHEBI:30616"/>
    </ligand>
</feature>
<evidence type="ECO:0000256" key="5">
    <source>
        <dbReference type="ARBA" id="ARBA00022840"/>
    </source>
</evidence>
<keyword evidence="10" id="KW-1185">Reference proteome</keyword>
<evidence type="ECO:0000259" key="8">
    <source>
        <dbReference type="PROSITE" id="PS50011"/>
    </source>
</evidence>
<feature type="compositionally biased region" description="Low complexity" evidence="7">
    <location>
        <begin position="753"/>
        <end position="766"/>
    </location>
</feature>
<dbReference type="GO" id="GO:0005524">
    <property type="term" value="F:ATP binding"/>
    <property type="evidence" value="ECO:0007669"/>
    <property type="project" value="UniProtKB-UniRule"/>
</dbReference>
<feature type="region of interest" description="Disordered" evidence="7">
    <location>
        <begin position="550"/>
        <end position="576"/>
    </location>
</feature>
<feature type="region of interest" description="Disordered" evidence="7">
    <location>
        <begin position="926"/>
        <end position="1051"/>
    </location>
</feature>
<dbReference type="PANTHER" id="PTHR48016">
    <property type="entry name" value="MAP KINASE KINASE KINASE SSK2-RELATED-RELATED"/>
    <property type="match status" value="1"/>
</dbReference>
<dbReference type="FunFam" id="1.10.510.10:FF:000182">
    <property type="entry name" value="MAP kinase kinase kinase mkh1"/>
    <property type="match status" value="1"/>
</dbReference>